<organism evidence="1 2">
    <name type="scientific">Parasedimentitalea maritima</name>
    <dbReference type="NCBI Taxonomy" id="2578117"/>
    <lineage>
        <taxon>Bacteria</taxon>
        <taxon>Pseudomonadati</taxon>
        <taxon>Pseudomonadota</taxon>
        <taxon>Alphaproteobacteria</taxon>
        <taxon>Rhodobacterales</taxon>
        <taxon>Paracoccaceae</taxon>
        <taxon>Parasedimentitalea</taxon>
    </lineage>
</organism>
<name>A0A6A4RDR9_9RHOB</name>
<evidence type="ECO:0000313" key="1">
    <source>
        <dbReference type="EMBL" id="KAE9631853.1"/>
    </source>
</evidence>
<comment type="caution">
    <text evidence="1">The sequence shown here is derived from an EMBL/GenBank/DDBJ whole genome shotgun (WGS) entry which is preliminary data.</text>
</comment>
<sequence length="102" mass="11129">MATSAFADPGSFLEITLSIAPENRAAAAAIYAEYKEPFLSSIDGAETKTLLVRDTDVQVLHGFATNEAAEKYLSSDLFTQDVFVALKPYVLADPDIRIYQAH</sequence>
<dbReference type="Proteomes" id="UP000441586">
    <property type="component" value="Unassembled WGS sequence"/>
</dbReference>
<evidence type="ECO:0008006" key="3">
    <source>
        <dbReference type="Google" id="ProtNLM"/>
    </source>
</evidence>
<evidence type="ECO:0000313" key="2">
    <source>
        <dbReference type="Proteomes" id="UP000441586"/>
    </source>
</evidence>
<accession>A0A6A4RDR9</accession>
<proteinExistence type="predicted"/>
<dbReference type="AlphaFoldDB" id="A0A6A4RDR9"/>
<reference evidence="1 2" key="1">
    <citation type="submission" date="2019-12" db="EMBL/GenBank/DDBJ databases">
        <authorList>
            <person name="Zhang Y.-J."/>
        </authorList>
    </citation>
    <scope>NUCLEOTIDE SEQUENCE [LARGE SCALE GENOMIC DNA]</scope>
    <source>
        <strain evidence="1 2">H18S-6</strain>
    </source>
</reference>
<protein>
    <recommendedName>
        <fullName evidence="3">ABM domain-containing protein</fullName>
    </recommendedName>
</protein>
<gene>
    <name evidence="1" type="ORF">GP644_03885</name>
</gene>
<dbReference type="EMBL" id="WSFO01000002">
    <property type="protein sequence ID" value="KAE9631853.1"/>
    <property type="molecule type" value="Genomic_DNA"/>
</dbReference>